<dbReference type="Proteomes" id="UP000585474">
    <property type="component" value="Unassembled WGS sequence"/>
</dbReference>
<comment type="caution">
    <text evidence="2">The sequence shown here is derived from an EMBL/GenBank/DDBJ whole genome shotgun (WGS) entry which is preliminary data.</text>
</comment>
<proteinExistence type="predicted"/>
<feature type="region of interest" description="Disordered" evidence="1">
    <location>
        <begin position="78"/>
        <end position="125"/>
    </location>
</feature>
<dbReference type="EMBL" id="BJWL01000010">
    <property type="protein sequence ID" value="GFY95023.1"/>
    <property type="molecule type" value="Genomic_DNA"/>
</dbReference>
<accession>A0A7J0F8T9</accession>
<feature type="region of interest" description="Disordered" evidence="1">
    <location>
        <begin position="1"/>
        <end position="44"/>
    </location>
</feature>
<evidence type="ECO:0000256" key="1">
    <source>
        <dbReference type="SAM" id="MobiDB-lite"/>
    </source>
</evidence>
<evidence type="ECO:0000313" key="2">
    <source>
        <dbReference type="EMBL" id="GFY95023.1"/>
    </source>
</evidence>
<evidence type="ECO:0000313" key="3">
    <source>
        <dbReference type="Proteomes" id="UP000585474"/>
    </source>
</evidence>
<gene>
    <name evidence="2" type="ORF">Acr_10g0004080</name>
</gene>
<dbReference type="AlphaFoldDB" id="A0A7J0F8T9"/>
<feature type="compositionally biased region" description="Basic and acidic residues" evidence="1">
    <location>
        <begin position="101"/>
        <end position="110"/>
    </location>
</feature>
<protein>
    <submittedName>
        <fullName evidence="2">Uncharacterized protein</fullName>
    </submittedName>
</protein>
<feature type="compositionally biased region" description="Basic residues" evidence="1">
    <location>
        <begin position="91"/>
        <end position="100"/>
    </location>
</feature>
<sequence>MRRRKASGSPYRRSIRPSTAPRSGRNFPEKEIPPPLAGVQPPRRLLNGCYGAALNFREIGVSNQQSILLGLLGTGPRILKGRPAQTNKSKWPGRGHSKPLRRGDQAKDSGGEIDQAKYSTSPKGEEEAALWLRANSYEYSDGGSGELSGDDLAMTWRGSMLNVGPALPRSRGFGDKVWRSKCDGTS</sequence>
<keyword evidence="3" id="KW-1185">Reference proteome</keyword>
<name>A0A7J0F8T9_9ERIC</name>
<organism evidence="2 3">
    <name type="scientific">Actinidia rufa</name>
    <dbReference type="NCBI Taxonomy" id="165716"/>
    <lineage>
        <taxon>Eukaryota</taxon>
        <taxon>Viridiplantae</taxon>
        <taxon>Streptophyta</taxon>
        <taxon>Embryophyta</taxon>
        <taxon>Tracheophyta</taxon>
        <taxon>Spermatophyta</taxon>
        <taxon>Magnoliopsida</taxon>
        <taxon>eudicotyledons</taxon>
        <taxon>Gunneridae</taxon>
        <taxon>Pentapetalae</taxon>
        <taxon>asterids</taxon>
        <taxon>Ericales</taxon>
        <taxon>Actinidiaceae</taxon>
        <taxon>Actinidia</taxon>
    </lineage>
</organism>
<reference evidence="2 3" key="1">
    <citation type="submission" date="2019-07" db="EMBL/GenBank/DDBJ databases">
        <title>De Novo Assembly of kiwifruit Actinidia rufa.</title>
        <authorList>
            <person name="Sugita-Konishi S."/>
            <person name="Sato K."/>
            <person name="Mori E."/>
            <person name="Abe Y."/>
            <person name="Kisaki G."/>
            <person name="Hamano K."/>
            <person name="Suezawa K."/>
            <person name="Otani M."/>
            <person name="Fukuda T."/>
            <person name="Manabe T."/>
            <person name="Gomi K."/>
            <person name="Tabuchi M."/>
            <person name="Akimitsu K."/>
            <person name="Kataoka I."/>
        </authorList>
    </citation>
    <scope>NUCLEOTIDE SEQUENCE [LARGE SCALE GENOMIC DNA]</scope>
    <source>
        <strain evidence="3">cv. Fuchu</strain>
    </source>
</reference>